<dbReference type="CDD" id="cd00761">
    <property type="entry name" value="Glyco_tranf_GTA_type"/>
    <property type="match status" value="1"/>
</dbReference>
<keyword evidence="3" id="KW-0808">Transferase</keyword>
<accession>A0A9W6JI88</accession>
<dbReference type="Gene3D" id="3.90.550.10">
    <property type="entry name" value="Spore Coat Polysaccharide Biosynthesis Protein SpsA, Chain A"/>
    <property type="match status" value="1"/>
</dbReference>
<proteinExistence type="predicted"/>
<dbReference type="AlphaFoldDB" id="A0A9W6JI88"/>
<dbReference type="Pfam" id="PF00535">
    <property type="entry name" value="Glycos_transf_2"/>
    <property type="match status" value="1"/>
</dbReference>
<dbReference type="InterPro" id="IPR050834">
    <property type="entry name" value="Glycosyltransf_2"/>
</dbReference>
<feature type="domain" description="Glycosyltransferase 2-like" evidence="2">
    <location>
        <begin position="5"/>
        <end position="151"/>
    </location>
</feature>
<keyword evidence="1" id="KW-0472">Membrane</keyword>
<keyword evidence="1" id="KW-1133">Transmembrane helix</keyword>
<sequence length="310" mass="33391">MTTVSIVIPTLTRPEPLRRALESALAQGGVDAQALEVVVVDNSAAGDARALVERYAANPGVRVRYVAAPRPGVANARNAGVAAATGYWIAFLDDDQEASPRWLANHLAAAIAANADASFGPVEARAEGGAEMGPFTPYFERRIARPDGGDITDLSAYLGTNNSMFRRARCLEGDAPFDVTLNESGGEDSLLIKRLRLSGRKFAWAAQASVIEWTPPRRLTWAYVRKRKFLSGQVRSFVHHMLEPPQWGHILLWMAVGVGQAAGFGALALVLKPIDAARSEKARATAMGGLGKVLWMRRFRPALYGSGLVS</sequence>
<gene>
    <name evidence="3" type="ORF">GCM10008171_27960</name>
</gene>
<comment type="caution">
    <text evidence="3">The sequence shown here is derived from an EMBL/GenBank/DDBJ whole genome shotgun (WGS) entry which is preliminary data.</text>
</comment>
<organism evidence="3 4">
    <name type="scientific">Methylopila jiangsuensis</name>
    <dbReference type="NCBI Taxonomy" id="586230"/>
    <lineage>
        <taxon>Bacteria</taxon>
        <taxon>Pseudomonadati</taxon>
        <taxon>Pseudomonadota</taxon>
        <taxon>Alphaproteobacteria</taxon>
        <taxon>Hyphomicrobiales</taxon>
        <taxon>Methylopilaceae</taxon>
        <taxon>Methylopila</taxon>
    </lineage>
</organism>
<reference evidence="3" key="2">
    <citation type="submission" date="2023-01" db="EMBL/GenBank/DDBJ databases">
        <authorList>
            <person name="Sun Q."/>
            <person name="Evtushenko L."/>
        </authorList>
    </citation>
    <scope>NUCLEOTIDE SEQUENCE</scope>
    <source>
        <strain evidence="3">VKM B-2555</strain>
    </source>
</reference>
<feature type="transmembrane region" description="Helical" evidence="1">
    <location>
        <begin position="250"/>
        <end position="271"/>
    </location>
</feature>
<dbReference type="PANTHER" id="PTHR43685">
    <property type="entry name" value="GLYCOSYLTRANSFERASE"/>
    <property type="match status" value="1"/>
</dbReference>
<dbReference type="Proteomes" id="UP001143364">
    <property type="component" value="Unassembled WGS sequence"/>
</dbReference>
<name>A0A9W6JI88_9HYPH</name>
<dbReference type="GO" id="GO:0016740">
    <property type="term" value="F:transferase activity"/>
    <property type="evidence" value="ECO:0007669"/>
    <property type="project" value="UniProtKB-KW"/>
</dbReference>
<dbReference type="SUPFAM" id="SSF53448">
    <property type="entry name" value="Nucleotide-diphospho-sugar transferases"/>
    <property type="match status" value="1"/>
</dbReference>
<protein>
    <submittedName>
        <fullName evidence="3">Glycosyl transferase</fullName>
    </submittedName>
</protein>
<keyword evidence="1" id="KW-0812">Transmembrane</keyword>
<dbReference type="PANTHER" id="PTHR43685:SF3">
    <property type="entry name" value="SLR2126 PROTEIN"/>
    <property type="match status" value="1"/>
</dbReference>
<evidence type="ECO:0000313" key="3">
    <source>
        <dbReference type="EMBL" id="GLK77542.1"/>
    </source>
</evidence>
<keyword evidence="4" id="KW-1185">Reference proteome</keyword>
<dbReference type="RefSeq" id="WP_271205384.1">
    <property type="nucleotide sequence ID" value="NZ_BSFK01000016.1"/>
</dbReference>
<dbReference type="EMBL" id="BSFK01000016">
    <property type="protein sequence ID" value="GLK77542.1"/>
    <property type="molecule type" value="Genomic_DNA"/>
</dbReference>
<evidence type="ECO:0000259" key="2">
    <source>
        <dbReference type="Pfam" id="PF00535"/>
    </source>
</evidence>
<dbReference type="InterPro" id="IPR029044">
    <property type="entry name" value="Nucleotide-diphossugar_trans"/>
</dbReference>
<evidence type="ECO:0000256" key="1">
    <source>
        <dbReference type="SAM" id="Phobius"/>
    </source>
</evidence>
<reference evidence="3" key="1">
    <citation type="journal article" date="2014" name="Int. J. Syst. Evol. Microbiol.">
        <title>Complete genome sequence of Corynebacterium casei LMG S-19264T (=DSM 44701T), isolated from a smear-ripened cheese.</title>
        <authorList>
            <consortium name="US DOE Joint Genome Institute (JGI-PGF)"/>
            <person name="Walter F."/>
            <person name="Albersmeier A."/>
            <person name="Kalinowski J."/>
            <person name="Ruckert C."/>
        </authorList>
    </citation>
    <scope>NUCLEOTIDE SEQUENCE</scope>
    <source>
        <strain evidence="3">VKM B-2555</strain>
    </source>
</reference>
<dbReference type="InterPro" id="IPR001173">
    <property type="entry name" value="Glyco_trans_2-like"/>
</dbReference>
<evidence type="ECO:0000313" key="4">
    <source>
        <dbReference type="Proteomes" id="UP001143364"/>
    </source>
</evidence>